<keyword evidence="5" id="KW-0964">Secreted</keyword>
<evidence type="ECO:0000256" key="4">
    <source>
        <dbReference type="ARBA" id="ARBA00022512"/>
    </source>
</evidence>
<reference evidence="6" key="2">
    <citation type="submission" date="2020-10" db="EMBL/GenBank/DDBJ databases">
        <authorList>
            <person name="Cooper E.A."/>
            <person name="Brenton Z.W."/>
            <person name="Flinn B.S."/>
            <person name="Jenkins J."/>
            <person name="Shu S."/>
            <person name="Flowers D."/>
            <person name="Luo F."/>
            <person name="Wang Y."/>
            <person name="Xia P."/>
            <person name="Barry K."/>
            <person name="Daum C."/>
            <person name="Lipzen A."/>
            <person name="Yoshinaga Y."/>
            <person name="Schmutz J."/>
            <person name="Saski C."/>
            <person name="Vermerris W."/>
            <person name="Kresovich S."/>
        </authorList>
    </citation>
    <scope>NUCLEOTIDE SEQUENCE</scope>
</reference>
<dbReference type="PANTHER" id="PTHR21562:SF53">
    <property type="entry name" value="PECTIN ACETYLESTERASE"/>
    <property type="match status" value="1"/>
</dbReference>
<reference evidence="6" key="1">
    <citation type="journal article" date="2019" name="BMC Genomics">
        <title>A new reference genome for Sorghum bicolor reveals high levels of sequence similarity between sweet and grain genotypes: implications for the genetics of sugar metabolism.</title>
        <authorList>
            <person name="Cooper E.A."/>
            <person name="Brenton Z.W."/>
            <person name="Flinn B.S."/>
            <person name="Jenkins J."/>
            <person name="Shu S."/>
            <person name="Flowers D."/>
            <person name="Luo F."/>
            <person name="Wang Y."/>
            <person name="Xia P."/>
            <person name="Barry K."/>
            <person name="Daum C."/>
            <person name="Lipzen A."/>
            <person name="Yoshinaga Y."/>
            <person name="Schmutz J."/>
            <person name="Saski C."/>
            <person name="Vermerris W."/>
            <person name="Kresovich S."/>
        </authorList>
    </citation>
    <scope>NUCLEOTIDE SEQUENCE</scope>
</reference>
<accession>A0A921UQ56</accession>
<dbReference type="EMBL" id="CM027682">
    <property type="protein sequence ID" value="KAG0540507.1"/>
    <property type="molecule type" value="Genomic_DNA"/>
</dbReference>
<evidence type="ECO:0000256" key="3">
    <source>
        <dbReference type="ARBA" id="ARBA00005784"/>
    </source>
</evidence>
<comment type="caution">
    <text evidence="6">The sequence shown here is derived from an EMBL/GenBank/DDBJ whole genome shotgun (WGS) entry which is preliminary data.</text>
</comment>
<proteinExistence type="inferred from homology"/>
<keyword evidence="5" id="KW-0378">Hydrolase</keyword>
<name>A0A921UQ56_SORBI</name>
<dbReference type="InterPro" id="IPR029058">
    <property type="entry name" value="AB_hydrolase_fold"/>
</dbReference>
<keyword evidence="4 5" id="KW-0134">Cell wall</keyword>
<dbReference type="AlphaFoldDB" id="A0A921UQ56"/>
<protein>
    <recommendedName>
        <fullName evidence="5">Pectin acetylesterase</fullName>
        <ecNumber evidence="5">3.1.1.-</ecNumber>
    </recommendedName>
</protein>
<dbReference type="EC" id="3.1.1.-" evidence="5"/>
<dbReference type="GO" id="GO:0016787">
    <property type="term" value="F:hydrolase activity"/>
    <property type="evidence" value="ECO:0007669"/>
    <property type="project" value="UniProtKB-KW"/>
</dbReference>
<evidence type="ECO:0000313" key="7">
    <source>
        <dbReference type="Proteomes" id="UP000807115"/>
    </source>
</evidence>
<evidence type="ECO:0000256" key="1">
    <source>
        <dbReference type="ARBA" id="ARBA00003534"/>
    </source>
</evidence>
<sequence>MYPLAGFHMLFLRSSDPMHDRSITRVYSIYTQGRRQRGNSPPYFRLVAAASLQPRASVRATHQPYMATAEHTSSSSLPVRQHRPAGWGTVMAAMLLALLAAFGRSPPVAMAAADSSPELIELTLLTGAKEKGAVCLDGSPPGYHFQRGFGSGSHSWIVFLQGGAWCSNNTTQTCSQRKMTSNGSSKLMEAITFDGIFSDQQPQNPDFYNWNKVFVRYCDGASFSGDAEGEAQDGTKLFFRGSRIWDAVVDELMGKGMDTAKQALLAGCSAGGLATLVHCDNFRARFPQEVPVKCLPDGGFFLDIKDLSGERHMRSMFSGVVQLQNVSKVLPKDCLAKKDPTECFFPAELVKSISTPTFIVNSEYDSWQIANVVAPDGSYPGDTWSNCRANIQNCSSKQIDVLHGFRREFIRDLKVAEGERGWGLFIDSCFTHCQTQSSDRWHSPTSPRLGNQTVAEAVGDWYFGRRRVVKQIDCKYPCNPTCSSQ</sequence>
<dbReference type="Pfam" id="PF03283">
    <property type="entry name" value="PAE"/>
    <property type="match status" value="1"/>
</dbReference>
<organism evidence="6 7">
    <name type="scientific">Sorghum bicolor</name>
    <name type="common">Sorghum</name>
    <name type="synonym">Sorghum vulgare</name>
    <dbReference type="NCBI Taxonomy" id="4558"/>
    <lineage>
        <taxon>Eukaryota</taxon>
        <taxon>Viridiplantae</taxon>
        <taxon>Streptophyta</taxon>
        <taxon>Embryophyta</taxon>
        <taxon>Tracheophyta</taxon>
        <taxon>Spermatophyta</taxon>
        <taxon>Magnoliopsida</taxon>
        <taxon>Liliopsida</taxon>
        <taxon>Poales</taxon>
        <taxon>Poaceae</taxon>
        <taxon>PACMAD clade</taxon>
        <taxon>Panicoideae</taxon>
        <taxon>Andropogonodae</taxon>
        <taxon>Andropogoneae</taxon>
        <taxon>Sorghinae</taxon>
        <taxon>Sorghum</taxon>
    </lineage>
</organism>
<dbReference type="SUPFAM" id="SSF53474">
    <property type="entry name" value="alpha/beta-Hydrolases"/>
    <property type="match status" value="1"/>
</dbReference>
<keyword evidence="5" id="KW-0961">Cell wall biogenesis/degradation</keyword>
<dbReference type="GO" id="GO:0071555">
    <property type="term" value="P:cell wall organization"/>
    <property type="evidence" value="ECO:0007669"/>
    <property type="project" value="UniProtKB-KW"/>
</dbReference>
<evidence type="ECO:0000256" key="5">
    <source>
        <dbReference type="RuleBase" id="RU363114"/>
    </source>
</evidence>
<dbReference type="Proteomes" id="UP000807115">
    <property type="component" value="Chromosome 3"/>
</dbReference>
<comment type="subcellular location">
    <subcellularLocation>
        <location evidence="2 5">Secreted</location>
        <location evidence="2 5">Cell wall</location>
    </subcellularLocation>
</comment>
<comment type="function">
    <text evidence="1 5">Hydrolyzes acetyl esters in homogalacturonan regions of pectin. In type I primary cell wall, galacturonic acid residues of pectin can be acetylated at the O-2 and O-3 positions. Decreasing the degree of acetylation of pectin gels in vitro alters their physical properties.</text>
</comment>
<dbReference type="PANTHER" id="PTHR21562">
    <property type="entry name" value="NOTUM-RELATED"/>
    <property type="match status" value="1"/>
</dbReference>
<evidence type="ECO:0000313" key="6">
    <source>
        <dbReference type="EMBL" id="KAG0540507.1"/>
    </source>
</evidence>
<evidence type="ECO:0000256" key="2">
    <source>
        <dbReference type="ARBA" id="ARBA00004191"/>
    </source>
</evidence>
<comment type="similarity">
    <text evidence="3 5">Belongs to the pectinacetylesterase family.</text>
</comment>
<dbReference type="InterPro" id="IPR004963">
    <property type="entry name" value="PAE/NOTUM"/>
</dbReference>
<gene>
    <name evidence="6" type="ORF">BDA96_03G415000</name>
</gene>